<name>A0A386WU15_9ACTN</name>
<dbReference type="KEGG" id="mtua:CSH63_27295"/>
<proteinExistence type="predicted"/>
<sequence length="126" mass="13920">MAAPEPPNRPLTAADLTVGDPVWVFAFGRWRRGEVTALARVRVQVRYVSDRHGSTRLRWFAATEQDPVFHGGLPDPVAYRCVGSRCRLVVTGRPGQGTAQIRALHEASPHHHRDLPTSARGEHAAQ</sequence>
<dbReference type="AlphaFoldDB" id="A0A386WU15"/>
<feature type="region of interest" description="Disordered" evidence="1">
    <location>
        <begin position="106"/>
        <end position="126"/>
    </location>
</feature>
<reference evidence="2 3" key="1">
    <citation type="submission" date="2017-10" db="EMBL/GenBank/DDBJ databases">
        <title>Integration of genomic and chemical information greatly accelerates assignment of the full stereostructure of myelolactone, a potent inhibitor of myeloma from a marine-derived Micromonospora.</title>
        <authorList>
            <person name="Kim M.C."/>
            <person name="Machado H."/>
            <person name="Jensen P.R."/>
            <person name="Fenical W."/>
        </authorList>
    </citation>
    <scope>NUCLEOTIDE SEQUENCE [LARGE SCALE GENOMIC DNA]</scope>
    <source>
        <strain evidence="2 3">CNY-010</strain>
    </source>
</reference>
<organism evidence="2 3">
    <name type="scientific">Micromonospora tulbaghiae</name>
    <dbReference type="NCBI Taxonomy" id="479978"/>
    <lineage>
        <taxon>Bacteria</taxon>
        <taxon>Bacillati</taxon>
        <taxon>Actinomycetota</taxon>
        <taxon>Actinomycetes</taxon>
        <taxon>Micromonosporales</taxon>
        <taxon>Micromonosporaceae</taxon>
        <taxon>Micromonospora</taxon>
    </lineage>
</organism>
<dbReference type="Proteomes" id="UP000267804">
    <property type="component" value="Chromosome"/>
</dbReference>
<evidence type="ECO:0000256" key="1">
    <source>
        <dbReference type="SAM" id="MobiDB-lite"/>
    </source>
</evidence>
<gene>
    <name evidence="2" type="ORF">CSH63_27295</name>
</gene>
<protein>
    <submittedName>
        <fullName evidence="2">Uncharacterized protein</fullName>
    </submittedName>
</protein>
<accession>A0A386WU15</accession>
<evidence type="ECO:0000313" key="3">
    <source>
        <dbReference type="Proteomes" id="UP000267804"/>
    </source>
</evidence>
<evidence type="ECO:0000313" key="2">
    <source>
        <dbReference type="EMBL" id="AYF31078.1"/>
    </source>
</evidence>
<dbReference type="EMBL" id="CP024087">
    <property type="protein sequence ID" value="AYF31078.1"/>
    <property type="molecule type" value="Genomic_DNA"/>
</dbReference>